<evidence type="ECO:0000313" key="2">
    <source>
        <dbReference type="Proteomes" id="UP000299102"/>
    </source>
</evidence>
<sequence length="90" mass="10437">MRRIRRSAYVDYLESLRFFKNPSGTATTQAISTKGTSQCHGCVSGVLHLTPLAYYLTILLFQLEELAINSCYTRVWCRRRDVDDHRHSIK</sequence>
<dbReference type="Proteomes" id="UP000299102">
    <property type="component" value="Unassembled WGS sequence"/>
</dbReference>
<reference evidence="1 2" key="1">
    <citation type="journal article" date="2019" name="Commun. Biol.">
        <title>The bagworm genome reveals a unique fibroin gene that provides high tensile strength.</title>
        <authorList>
            <person name="Kono N."/>
            <person name="Nakamura H."/>
            <person name="Ohtoshi R."/>
            <person name="Tomita M."/>
            <person name="Numata K."/>
            <person name="Arakawa K."/>
        </authorList>
    </citation>
    <scope>NUCLEOTIDE SEQUENCE [LARGE SCALE GENOMIC DNA]</scope>
</reference>
<protein>
    <submittedName>
        <fullName evidence="1">Uncharacterized protein</fullName>
    </submittedName>
</protein>
<organism evidence="1 2">
    <name type="scientific">Eumeta variegata</name>
    <name type="common">Bagworm moth</name>
    <name type="synonym">Eumeta japonica</name>
    <dbReference type="NCBI Taxonomy" id="151549"/>
    <lineage>
        <taxon>Eukaryota</taxon>
        <taxon>Metazoa</taxon>
        <taxon>Ecdysozoa</taxon>
        <taxon>Arthropoda</taxon>
        <taxon>Hexapoda</taxon>
        <taxon>Insecta</taxon>
        <taxon>Pterygota</taxon>
        <taxon>Neoptera</taxon>
        <taxon>Endopterygota</taxon>
        <taxon>Lepidoptera</taxon>
        <taxon>Glossata</taxon>
        <taxon>Ditrysia</taxon>
        <taxon>Tineoidea</taxon>
        <taxon>Psychidae</taxon>
        <taxon>Oiketicinae</taxon>
        <taxon>Eumeta</taxon>
    </lineage>
</organism>
<accession>A0A4C1UYI6</accession>
<dbReference type="AlphaFoldDB" id="A0A4C1UYI6"/>
<name>A0A4C1UYI6_EUMVA</name>
<dbReference type="EMBL" id="BGZK01000237">
    <property type="protein sequence ID" value="GBP30844.1"/>
    <property type="molecule type" value="Genomic_DNA"/>
</dbReference>
<evidence type="ECO:0000313" key="1">
    <source>
        <dbReference type="EMBL" id="GBP30844.1"/>
    </source>
</evidence>
<proteinExistence type="predicted"/>
<keyword evidence="2" id="KW-1185">Reference proteome</keyword>
<comment type="caution">
    <text evidence="1">The sequence shown here is derived from an EMBL/GenBank/DDBJ whole genome shotgun (WGS) entry which is preliminary data.</text>
</comment>
<gene>
    <name evidence="1" type="ORF">EVAR_82586_1</name>
</gene>